<evidence type="ECO:0000256" key="7">
    <source>
        <dbReference type="ARBA" id="ARBA00047899"/>
    </source>
</evidence>
<comment type="catalytic activity">
    <reaction evidence="8">
        <text>L-seryl-[protein] + ATP = O-phospho-L-seryl-[protein] + ADP + H(+)</text>
        <dbReference type="Rhea" id="RHEA:17989"/>
        <dbReference type="Rhea" id="RHEA-COMP:9863"/>
        <dbReference type="Rhea" id="RHEA-COMP:11604"/>
        <dbReference type="ChEBI" id="CHEBI:15378"/>
        <dbReference type="ChEBI" id="CHEBI:29999"/>
        <dbReference type="ChEBI" id="CHEBI:30616"/>
        <dbReference type="ChEBI" id="CHEBI:83421"/>
        <dbReference type="ChEBI" id="CHEBI:456216"/>
        <dbReference type="EC" id="2.7.11.1"/>
    </reaction>
</comment>
<organism evidence="12 13">
    <name type="scientific">Trypanosoma rangeli SC58</name>
    <dbReference type="NCBI Taxonomy" id="429131"/>
    <lineage>
        <taxon>Eukaryota</taxon>
        <taxon>Discoba</taxon>
        <taxon>Euglenozoa</taxon>
        <taxon>Kinetoplastea</taxon>
        <taxon>Metakinetoplastina</taxon>
        <taxon>Trypanosomatida</taxon>
        <taxon>Trypanosomatidae</taxon>
        <taxon>Trypanosoma</taxon>
        <taxon>Herpetosoma</taxon>
    </lineage>
</organism>
<comment type="caution">
    <text evidence="12">The sequence shown here is derived from an EMBL/GenBank/DDBJ whole genome shotgun (WGS) entry which is preliminary data.</text>
</comment>
<feature type="region of interest" description="Disordered" evidence="10">
    <location>
        <begin position="853"/>
        <end position="880"/>
    </location>
</feature>
<reference evidence="12 13" key="1">
    <citation type="submission" date="2013-07" db="EMBL/GenBank/DDBJ databases">
        <authorList>
            <person name="Stoco P.H."/>
            <person name="Wagner G."/>
            <person name="Gerber A."/>
            <person name="Zaha A."/>
            <person name="Thompson C."/>
            <person name="Bartholomeu D.C."/>
            <person name="Luckemeyer D.D."/>
            <person name="Bahia D."/>
            <person name="Loreto E."/>
            <person name="Prestes E.B."/>
            <person name="Lima F.M."/>
            <person name="Rodrigues-Luiz G."/>
            <person name="Vallejo G.A."/>
            <person name="Filho J.F."/>
            <person name="Monteiro K.M."/>
            <person name="Tyler K.M."/>
            <person name="de Almeida L.G."/>
            <person name="Ortiz M.F."/>
            <person name="Siervo M.A."/>
            <person name="de Moraes M.H."/>
            <person name="Cunha O.L."/>
            <person name="Mendonca-Neto R."/>
            <person name="Silva R."/>
            <person name="Teixeira S.M."/>
            <person name="Murta S.M."/>
            <person name="Sincero T.C."/>
            <person name="Mendes T.A."/>
            <person name="Urmenyi T.P."/>
            <person name="Silva V.G."/>
            <person name="da Rocha W.D."/>
            <person name="Andersson B."/>
            <person name="Romanha A.J."/>
            <person name="Steindel M."/>
            <person name="de Vasconcelos A.T."/>
            <person name="Grisard E.C."/>
        </authorList>
    </citation>
    <scope>NUCLEOTIDE SEQUENCE [LARGE SCALE GENOMIC DNA]</scope>
    <source>
        <strain evidence="12 13">SC58</strain>
    </source>
</reference>
<evidence type="ECO:0000259" key="11">
    <source>
        <dbReference type="PROSITE" id="PS50011"/>
    </source>
</evidence>
<dbReference type="PANTHER" id="PTHR24356">
    <property type="entry name" value="SERINE/THREONINE-PROTEIN KINASE"/>
    <property type="match status" value="1"/>
</dbReference>
<dbReference type="EC" id="2.7.11.1" evidence="1"/>
<dbReference type="PROSITE" id="PS00107">
    <property type="entry name" value="PROTEIN_KINASE_ATP"/>
    <property type="match status" value="1"/>
</dbReference>
<evidence type="ECO:0000256" key="2">
    <source>
        <dbReference type="ARBA" id="ARBA00022527"/>
    </source>
</evidence>
<dbReference type="CDD" id="cd05123">
    <property type="entry name" value="STKc_AGC"/>
    <property type="match status" value="1"/>
</dbReference>
<sequence length="1158" mass="127912">MSSSSPPQPLPIIHFSPPPPQEEEETKKQRVTQDALDKPSQRSGASSAARSLQDYELIAYLGTGTFAEVTLARHKANSRLFALKKISKRKVREKGCVQCTFTERQLLASVRHPFLVSLYQAFQSSTHLYLVLEFAQGGDMYFFLESKPWLREMRRKLQKMRRSLFRGDTSYSSLAGVQEEAELVSGPSSLFRPFHSATSSLNAISSLAPDSSRTPIRLVAFYAIELALVLQYLHEQGFVYRDLKPENVLITREGNVMLTDFGVAKYEGRGNSRRTGGEGVKSFTGTTQYMSPEMLLGEPQDYRMDWWSFGCILFEMTTGRRPFEGESPFAVLQAIVEHDVFIRHEDFLLTSLEIETYIAQLQKQYQTFLQRLGQVELEKDTGNTTEEEGANLCKCIVSPQSAMPRDFYFALSETVSGEDKGTSGDGGRSLPSEGFNHTGRDTIKTGVFMSSEDYAMYRKFAVEELDEACALLRDLIVSLLERRVEQRLCGTSVLEHPFFSCPYVCAQLYYAPDAGTELDDNSSLYDTVKSTCSSALTPRHPLTNSNELCTSLSHQNDATFSSGGRDAGYDNMGGSAYLDGRRDVSDDNVIAGELRTRLSVASFLAQPPLQRPDNWRELFLDGKVSPLYVPRLLAADDLRYFPNAVTAMGDSVVTQQRVLRKHIRRRNSFAHLREGEGDHRATACRSPHGGKHHLHLENTVSEEDEDVGVMLQLDSQRDPLWLPVEGKKRFTLSYDETSSGGKSNGTQASRPRVIFNDSTPPSLERSLVQNPSQWAKSYEGTRTREWCSEAGGESATEPVDDSPRRSNFPAPYSSFSEATVEVATKPDGKTRAALAEMKPFLAFHDVFSEVARPPAETPQQSHPIVGGEGAAASEVPSAAQTSPRRLLIPVTLNPLPAELERSPLLASSCLSSEDEESQLDPSDTSAKKASGTLYGIAYDVEDYVPNSPGCKQLLLRSNTGIPTCRVSKGAENKAYAPHVTRQVVDPPLSRGFQQLRADAATTSKCNQRSNTCVSRVATTSESSRMESFRLGSDHDNKRCDSEAKDRRIPLPSVFSHPSLLDTDTALSMSPRQWETAYSLSVTQDTNFLPRFSIATTQEMRPASDSPDDRLASSTPDGSSFTGGGGVQHYLGFTFDSSGGNAFLLEGAANGGNSEKWGT</sequence>
<proteinExistence type="predicted"/>
<feature type="region of interest" description="Disordered" evidence="10">
    <location>
        <begin position="733"/>
        <end position="805"/>
    </location>
</feature>
<feature type="domain" description="Protein kinase" evidence="11">
    <location>
        <begin position="55"/>
        <end position="499"/>
    </location>
</feature>
<feature type="region of interest" description="Disordered" evidence="10">
    <location>
        <begin position="1023"/>
        <end position="1044"/>
    </location>
</feature>
<dbReference type="InterPro" id="IPR017441">
    <property type="entry name" value="Protein_kinase_ATP_BS"/>
</dbReference>
<keyword evidence="4 9" id="KW-0547">Nucleotide-binding</keyword>
<keyword evidence="6 9" id="KW-0067">ATP-binding</keyword>
<dbReference type="FunFam" id="3.30.200.20:FF:000042">
    <property type="entry name" value="Aurora kinase A"/>
    <property type="match status" value="1"/>
</dbReference>
<dbReference type="SMART" id="SM00220">
    <property type="entry name" value="S_TKc"/>
    <property type="match status" value="1"/>
</dbReference>
<dbReference type="InterPro" id="IPR011009">
    <property type="entry name" value="Kinase-like_dom_sf"/>
</dbReference>
<dbReference type="InterPro" id="IPR045270">
    <property type="entry name" value="STKc_AGC"/>
</dbReference>
<dbReference type="GO" id="GO:0005524">
    <property type="term" value="F:ATP binding"/>
    <property type="evidence" value="ECO:0007669"/>
    <property type="project" value="UniProtKB-UniRule"/>
</dbReference>
<evidence type="ECO:0000256" key="5">
    <source>
        <dbReference type="ARBA" id="ARBA00022777"/>
    </source>
</evidence>
<dbReference type="VEuPathDB" id="TriTrypDB:TRSC58_06466"/>
<feature type="compositionally biased region" description="Polar residues" evidence="10">
    <location>
        <begin position="756"/>
        <end position="775"/>
    </location>
</feature>
<feature type="region of interest" description="Disordered" evidence="10">
    <location>
        <begin position="1"/>
        <end position="48"/>
    </location>
</feature>
<comment type="catalytic activity">
    <reaction evidence="7">
        <text>L-threonyl-[protein] + ATP = O-phospho-L-threonyl-[protein] + ADP + H(+)</text>
        <dbReference type="Rhea" id="RHEA:46608"/>
        <dbReference type="Rhea" id="RHEA-COMP:11060"/>
        <dbReference type="Rhea" id="RHEA-COMP:11605"/>
        <dbReference type="ChEBI" id="CHEBI:15378"/>
        <dbReference type="ChEBI" id="CHEBI:30013"/>
        <dbReference type="ChEBI" id="CHEBI:30616"/>
        <dbReference type="ChEBI" id="CHEBI:61977"/>
        <dbReference type="ChEBI" id="CHEBI:456216"/>
        <dbReference type="EC" id="2.7.11.1"/>
    </reaction>
</comment>
<evidence type="ECO:0000256" key="1">
    <source>
        <dbReference type="ARBA" id="ARBA00012513"/>
    </source>
</evidence>
<feature type="region of interest" description="Disordered" evidence="10">
    <location>
        <begin position="1098"/>
        <end position="1122"/>
    </location>
</feature>
<evidence type="ECO:0000256" key="3">
    <source>
        <dbReference type="ARBA" id="ARBA00022679"/>
    </source>
</evidence>
<feature type="compositionally biased region" description="Polar residues" evidence="10">
    <location>
        <begin position="734"/>
        <end position="749"/>
    </location>
</feature>
<dbReference type="Proteomes" id="UP000031737">
    <property type="component" value="Unassembled WGS sequence"/>
</dbReference>
<dbReference type="PROSITE" id="PS50011">
    <property type="entry name" value="PROTEIN_KINASE_DOM"/>
    <property type="match status" value="1"/>
</dbReference>
<feature type="binding site" evidence="9">
    <location>
        <position position="84"/>
    </location>
    <ligand>
        <name>ATP</name>
        <dbReference type="ChEBI" id="CHEBI:30616"/>
    </ligand>
</feature>
<keyword evidence="2 12" id="KW-0723">Serine/threonine-protein kinase</keyword>
<protein>
    <recommendedName>
        <fullName evidence="1">non-specific serine/threonine protein kinase</fullName>
        <ecNumber evidence="1">2.7.11.1</ecNumber>
    </recommendedName>
</protein>
<evidence type="ECO:0000256" key="4">
    <source>
        <dbReference type="ARBA" id="ARBA00022741"/>
    </source>
</evidence>
<keyword evidence="3" id="KW-0808">Transferase</keyword>
<dbReference type="SUPFAM" id="SSF56112">
    <property type="entry name" value="Protein kinase-like (PK-like)"/>
    <property type="match status" value="1"/>
</dbReference>
<keyword evidence="13" id="KW-1185">Reference proteome</keyword>
<evidence type="ECO:0000313" key="13">
    <source>
        <dbReference type="Proteomes" id="UP000031737"/>
    </source>
</evidence>
<dbReference type="GO" id="GO:0004674">
    <property type="term" value="F:protein serine/threonine kinase activity"/>
    <property type="evidence" value="ECO:0007669"/>
    <property type="project" value="UniProtKB-KW"/>
</dbReference>
<dbReference type="PROSITE" id="PS00108">
    <property type="entry name" value="PROTEIN_KINASE_ST"/>
    <property type="match status" value="1"/>
</dbReference>
<evidence type="ECO:0000256" key="9">
    <source>
        <dbReference type="PROSITE-ProRule" id="PRU10141"/>
    </source>
</evidence>
<dbReference type="Gene3D" id="3.30.200.20">
    <property type="entry name" value="Phosphorylase Kinase, domain 1"/>
    <property type="match status" value="1"/>
</dbReference>
<gene>
    <name evidence="12" type="ORF">TRSC58_06466</name>
</gene>
<dbReference type="InterPro" id="IPR000719">
    <property type="entry name" value="Prot_kinase_dom"/>
</dbReference>
<keyword evidence="5 12" id="KW-0418">Kinase</keyword>
<name>A0A061ITH3_TRYRA</name>
<evidence type="ECO:0000256" key="10">
    <source>
        <dbReference type="SAM" id="MobiDB-lite"/>
    </source>
</evidence>
<dbReference type="PANTHER" id="PTHR24356:SF1">
    <property type="entry name" value="SERINE_THREONINE-PROTEIN KINASE GREATWALL"/>
    <property type="match status" value="1"/>
</dbReference>
<dbReference type="Pfam" id="PF00069">
    <property type="entry name" value="Pkinase"/>
    <property type="match status" value="2"/>
</dbReference>
<evidence type="ECO:0000313" key="12">
    <source>
        <dbReference type="EMBL" id="ESL05869.1"/>
    </source>
</evidence>
<dbReference type="GO" id="GO:0035556">
    <property type="term" value="P:intracellular signal transduction"/>
    <property type="evidence" value="ECO:0007669"/>
    <property type="project" value="TreeGrafter"/>
</dbReference>
<dbReference type="InterPro" id="IPR008271">
    <property type="entry name" value="Ser/Thr_kinase_AS"/>
</dbReference>
<dbReference type="AlphaFoldDB" id="A0A061ITH3"/>
<evidence type="ECO:0000256" key="8">
    <source>
        <dbReference type="ARBA" id="ARBA00048679"/>
    </source>
</evidence>
<dbReference type="Gene3D" id="1.10.510.10">
    <property type="entry name" value="Transferase(Phosphotransferase) domain 1"/>
    <property type="match status" value="1"/>
</dbReference>
<accession>A0A061ITH3</accession>
<feature type="compositionally biased region" description="Pro residues" evidence="10">
    <location>
        <begin position="1"/>
        <end position="20"/>
    </location>
</feature>
<evidence type="ECO:0000256" key="6">
    <source>
        <dbReference type="ARBA" id="ARBA00022840"/>
    </source>
</evidence>
<dbReference type="OrthoDB" id="243301at2759"/>
<feature type="region of interest" description="Disordered" evidence="10">
    <location>
        <begin position="417"/>
        <end position="437"/>
    </location>
</feature>
<dbReference type="InterPro" id="IPR050236">
    <property type="entry name" value="Ser_Thr_kinase_AGC"/>
</dbReference>
<dbReference type="EMBL" id="AUPL01006466">
    <property type="protein sequence ID" value="ESL05869.1"/>
    <property type="molecule type" value="Genomic_DNA"/>
</dbReference>